<gene>
    <name evidence="2" type="ORF">Z519_10892</name>
</gene>
<evidence type="ECO:0000313" key="3">
    <source>
        <dbReference type="Proteomes" id="UP000053789"/>
    </source>
</evidence>
<dbReference type="Proteomes" id="UP000053789">
    <property type="component" value="Unassembled WGS sequence"/>
</dbReference>
<name>A0A0D2HBM0_CLAB1</name>
<feature type="transmembrane region" description="Helical" evidence="1">
    <location>
        <begin position="131"/>
        <end position="154"/>
    </location>
</feature>
<evidence type="ECO:0008006" key="4">
    <source>
        <dbReference type="Google" id="ProtNLM"/>
    </source>
</evidence>
<protein>
    <recommendedName>
        <fullName evidence="4">MARVEL domain-containing protein</fullName>
    </recommendedName>
</protein>
<dbReference type="AlphaFoldDB" id="A0A0D2HBM0"/>
<dbReference type="EMBL" id="KN846999">
    <property type="protein sequence ID" value="KIW88325.1"/>
    <property type="molecule type" value="Genomic_DNA"/>
</dbReference>
<dbReference type="PANTHER" id="PTHR42069:SF1">
    <property type="entry name" value="MARVEL DOMAIN-CONTAINING PROTEIN"/>
    <property type="match status" value="1"/>
</dbReference>
<keyword evidence="1" id="KW-0472">Membrane</keyword>
<keyword evidence="3" id="KW-1185">Reference proteome</keyword>
<dbReference type="HOGENOM" id="CLU_081905_0_0_1"/>
<dbReference type="GeneID" id="27703820"/>
<keyword evidence="1" id="KW-0812">Transmembrane</keyword>
<organism evidence="2 3">
    <name type="scientific">Cladophialophora bantiana (strain ATCC 10958 / CBS 173.52 / CDC B-1940 / NIH 8579)</name>
    <name type="common">Xylohypha bantiana</name>
    <dbReference type="NCBI Taxonomy" id="1442370"/>
    <lineage>
        <taxon>Eukaryota</taxon>
        <taxon>Fungi</taxon>
        <taxon>Dikarya</taxon>
        <taxon>Ascomycota</taxon>
        <taxon>Pezizomycotina</taxon>
        <taxon>Eurotiomycetes</taxon>
        <taxon>Chaetothyriomycetidae</taxon>
        <taxon>Chaetothyriales</taxon>
        <taxon>Herpotrichiellaceae</taxon>
        <taxon>Cladophialophora</taxon>
    </lineage>
</organism>
<feature type="transmembrane region" description="Helical" evidence="1">
    <location>
        <begin position="99"/>
        <end position="119"/>
    </location>
</feature>
<evidence type="ECO:0000313" key="2">
    <source>
        <dbReference type="EMBL" id="KIW88325.1"/>
    </source>
</evidence>
<feature type="transmembrane region" description="Helical" evidence="1">
    <location>
        <begin position="193"/>
        <end position="217"/>
    </location>
</feature>
<dbReference type="OrthoDB" id="5400774at2759"/>
<dbReference type="VEuPathDB" id="FungiDB:Z519_10892"/>
<feature type="transmembrane region" description="Helical" evidence="1">
    <location>
        <begin position="46"/>
        <end position="71"/>
    </location>
</feature>
<sequence length="234" mass="26417">MEPLRHLVLPNQQTARQHGITEHAPTHEQFRKAQGKARAAPNICRVLVRFIALGFAASIIGVLAHAAVVWATTRNVVEQQSNGIRQRAWPNHIDVWPTWVMLGAAVFAVVVQILSLLTFCGGTRRLREMHLHTWAVFFTSLLGIAAWIAAAVYFKWQDNKGNKSWDLWSWSCTHKSLKNGKMSFETMCVEMKYTFYASIVVAVFEIASLAVFGYMLVRRRKGGPGYSKINMSQT</sequence>
<reference evidence="2" key="1">
    <citation type="submission" date="2015-01" db="EMBL/GenBank/DDBJ databases">
        <title>The Genome Sequence of Cladophialophora bantiana CBS 173.52.</title>
        <authorList>
            <consortium name="The Broad Institute Genomics Platform"/>
            <person name="Cuomo C."/>
            <person name="de Hoog S."/>
            <person name="Gorbushina A."/>
            <person name="Stielow B."/>
            <person name="Teixiera M."/>
            <person name="Abouelleil A."/>
            <person name="Chapman S.B."/>
            <person name="Priest M."/>
            <person name="Young S.K."/>
            <person name="Wortman J."/>
            <person name="Nusbaum C."/>
            <person name="Birren B."/>
        </authorList>
    </citation>
    <scope>NUCLEOTIDE SEQUENCE [LARGE SCALE GENOMIC DNA]</scope>
    <source>
        <strain evidence="2">CBS 173.52</strain>
    </source>
</reference>
<evidence type="ECO:0000256" key="1">
    <source>
        <dbReference type="SAM" id="Phobius"/>
    </source>
</evidence>
<keyword evidence="1" id="KW-1133">Transmembrane helix</keyword>
<dbReference type="RefSeq" id="XP_016614994.1">
    <property type="nucleotide sequence ID" value="XM_016768607.1"/>
</dbReference>
<proteinExistence type="predicted"/>
<accession>A0A0D2HBM0</accession>
<dbReference type="PANTHER" id="PTHR42069">
    <property type="entry name" value="HYPHAL ANASTAMOSIS-8 PROTEIN"/>
    <property type="match status" value="1"/>
</dbReference>